<accession>A0A841RII0</accession>
<dbReference type="SUPFAM" id="SSF53901">
    <property type="entry name" value="Thiolase-like"/>
    <property type="match status" value="1"/>
</dbReference>
<dbReference type="InterPro" id="IPR016039">
    <property type="entry name" value="Thiolase-like"/>
</dbReference>
<dbReference type="NCBIfam" id="TIGR02845">
    <property type="entry name" value="spore_V_AD"/>
    <property type="match status" value="1"/>
</dbReference>
<dbReference type="Gene3D" id="3.40.47.40">
    <property type="entry name" value="Stage V sporulation protein AD"/>
    <property type="match status" value="1"/>
</dbReference>
<dbReference type="NCBIfam" id="NF006160">
    <property type="entry name" value="PRK08304.1"/>
    <property type="match status" value="1"/>
</dbReference>
<dbReference type="GO" id="GO:0016746">
    <property type="term" value="F:acyltransferase activity"/>
    <property type="evidence" value="ECO:0007669"/>
    <property type="project" value="InterPro"/>
</dbReference>
<comment type="caution">
    <text evidence="1">The sequence shown here is derived from an EMBL/GenBank/DDBJ whole genome shotgun (WGS) entry which is preliminary data.</text>
</comment>
<protein>
    <submittedName>
        <fullName evidence="1">Stage V sporulation protein AD</fullName>
    </submittedName>
</protein>
<sequence>MIQGKQTWVFQNAPSIIATGTVGGPDEAAGNIPEAFDQLYDDLWLEKDSFELAHQQMIEDASNHAVKKANIELSDVQFFLHGDLINQITPSNFAARNLAIPYLGLFNACATSMEGLALSALIMDQGNASYVLTGAASHYSATERQFRYPTEYGSQKPDTSQKTVTGAGVALLGFEKNRPRVTSATIGKVIDRELTDPFNMGGAMAPAAFDTINRHLTDRNIDHSYYDYIITGDLAKIGRERCLDLFTKDGTMIDERKFVDCGLTIYKPSQQVFAGGSGTACSSVVTYGHFIKKMMNKECSKILVVATGALLSPLSVSQKQTIPCIAHAVSIEM</sequence>
<dbReference type="InterPro" id="IPR038369">
    <property type="entry name" value="SpoVAD_sf"/>
</dbReference>
<organism evidence="1 2">
    <name type="scientific">Gracilibacillus halotolerans</name>
    <dbReference type="NCBI Taxonomy" id="74386"/>
    <lineage>
        <taxon>Bacteria</taxon>
        <taxon>Bacillati</taxon>
        <taxon>Bacillota</taxon>
        <taxon>Bacilli</taxon>
        <taxon>Bacillales</taxon>
        <taxon>Bacillaceae</taxon>
        <taxon>Gracilibacillus</taxon>
    </lineage>
</organism>
<dbReference type="Pfam" id="PF07451">
    <property type="entry name" value="SpoVAD"/>
    <property type="match status" value="1"/>
</dbReference>
<dbReference type="NCBIfam" id="NF009069">
    <property type="entry name" value="PRK12404.1"/>
    <property type="match status" value="1"/>
</dbReference>
<dbReference type="EMBL" id="JACHON010000001">
    <property type="protein sequence ID" value="MBB6511286.1"/>
    <property type="molecule type" value="Genomic_DNA"/>
</dbReference>
<gene>
    <name evidence="1" type="ORF">GGQ92_000053</name>
</gene>
<keyword evidence="2" id="KW-1185">Reference proteome</keyword>
<name>A0A841RII0_9BACI</name>
<dbReference type="InterPro" id="IPR010894">
    <property type="entry name" value="SpoVAD"/>
</dbReference>
<dbReference type="AlphaFoldDB" id="A0A841RII0"/>
<evidence type="ECO:0000313" key="1">
    <source>
        <dbReference type="EMBL" id="MBB6511286.1"/>
    </source>
</evidence>
<evidence type="ECO:0000313" key="2">
    <source>
        <dbReference type="Proteomes" id="UP000572212"/>
    </source>
</evidence>
<dbReference type="RefSeq" id="WP_184243357.1">
    <property type="nucleotide sequence ID" value="NZ_BAAACU010000020.1"/>
</dbReference>
<dbReference type="PIRSF" id="PIRSF011570">
    <property type="entry name" value="SpoVAD"/>
    <property type="match status" value="1"/>
</dbReference>
<proteinExistence type="predicted"/>
<dbReference type="Proteomes" id="UP000572212">
    <property type="component" value="Unassembled WGS sequence"/>
</dbReference>
<reference evidence="1 2" key="1">
    <citation type="submission" date="2020-08" db="EMBL/GenBank/DDBJ databases">
        <title>Genomic Encyclopedia of Type Strains, Phase IV (KMG-IV): sequencing the most valuable type-strain genomes for metagenomic binning, comparative biology and taxonomic classification.</title>
        <authorList>
            <person name="Goeker M."/>
        </authorList>
    </citation>
    <scope>NUCLEOTIDE SEQUENCE [LARGE SCALE GENOMIC DNA]</scope>
    <source>
        <strain evidence="1 2">DSM 11805</strain>
    </source>
</reference>